<sequence length="155" mass="17054">MIKFKLKAKFTNADIKKRAKEIIEANHRYIHTSLDAVGLQFIIDARSKTPDQGGFNDDTGNLRSSIGYLIAFNGKVIGSKFDGQKSEGRTKGKEAAEKVTNEHPVGWAIIFVAGMEYASYVEGYGYDVITGSAIKISANVKDMLDRLASSVFEKI</sequence>
<accession>A0ABW6AXN0</accession>
<gene>
    <name evidence="1" type="ORF">ACFS6J_04425</name>
</gene>
<dbReference type="Proteomes" id="UP001597560">
    <property type="component" value="Unassembled WGS sequence"/>
</dbReference>
<keyword evidence="2" id="KW-1185">Reference proteome</keyword>
<reference evidence="2" key="1">
    <citation type="journal article" date="2019" name="Int. J. Syst. Evol. Microbiol.">
        <title>The Global Catalogue of Microorganisms (GCM) 10K type strain sequencing project: providing services to taxonomists for standard genome sequencing and annotation.</title>
        <authorList>
            <consortium name="The Broad Institute Genomics Platform"/>
            <consortium name="The Broad Institute Genome Sequencing Center for Infectious Disease"/>
            <person name="Wu L."/>
            <person name="Ma J."/>
        </authorList>
    </citation>
    <scope>NUCLEOTIDE SEQUENCE [LARGE SCALE GENOMIC DNA]</scope>
    <source>
        <strain evidence="2">KCTC 23098</strain>
    </source>
</reference>
<dbReference type="RefSeq" id="WP_377609229.1">
    <property type="nucleotide sequence ID" value="NZ_JBHUPA010000002.1"/>
</dbReference>
<dbReference type="EMBL" id="JBHUPA010000002">
    <property type="protein sequence ID" value="MFD2961018.1"/>
    <property type="molecule type" value="Genomic_DNA"/>
</dbReference>
<organism evidence="1 2">
    <name type="scientific">Olivibacter jilunii</name>
    <dbReference type="NCBI Taxonomy" id="985016"/>
    <lineage>
        <taxon>Bacteria</taxon>
        <taxon>Pseudomonadati</taxon>
        <taxon>Bacteroidota</taxon>
        <taxon>Sphingobacteriia</taxon>
        <taxon>Sphingobacteriales</taxon>
        <taxon>Sphingobacteriaceae</taxon>
        <taxon>Olivibacter</taxon>
    </lineage>
</organism>
<name>A0ABW6AXN0_9SPHI</name>
<proteinExistence type="predicted"/>
<protein>
    <submittedName>
        <fullName evidence="1">Uncharacterized protein</fullName>
    </submittedName>
</protein>
<comment type="caution">
    <text evidence="1">The sequence shown here is derived from an EMBL/GenBank/DDBJ whole genome shotgun (WGS) entry which is preliminary data.</text>
</comment>
<evidence type="ECO:0000313" key="2">
    <source>
        <dbReference type="Proteomes" id="UP001597560"/>
    </source>
</evidence>
<evidence type="ECO:0000313" key="1">
    <source>
        <dbReference type="EMBL" id="MFD2961018.1"/>
    </source>
</evidence>